<evidence type="ECO:0000313" key="2">
    <source>
        <dbReference type="EMBL" id="SST33055.1"/>
    </source>
</evidence>
<evidence type="ECO:0000313" key="3">
    <source>
        <dbReference type="Proteomes" id="UP000252694"/>
    </source>
</evidence>
<dbReference type="Proteomes" id="UP000516419">
    <property type="component" value="Chromosome"/>
</dbReference>
<dbReference type="RefSeq" id="WP_000092157.1">
    <property type="nucleotide sequence ID" value="NZ_AP023077.1"/>
</dbReference>
<organism evidence="2 3">
    <name type="scientific">Acinetobacter baumannii</name>
    <dbReference type="NCBI Taxonomy" id="470"/>
    <lineage>
        <taxon>Bacteria</taxon>
        <taxon>Pseudomonadati</taxon>
        <taxon>Pseudomonadota</taxon>
        <taxon>Gammaproteobacteria</taxon>
        <taxon>Moraxellales</taxon>
        <taxon>Moraxellaceae</taxon>
        <taxon>Acinetobacter</taxon>
        <taxon>Acinetobacter calcoaceticus/baumannii complex</taxon>
    </lineage>
</organism>
<sequence length="118" mass="13174">MSRVSIELSARARNTHSLILQSLGGVVNAALGEEIGFDGPWVSKFKNDKKNNGLTDLETLCVILDKLGLKVIPESYECYDKKFVEAIFFLARMQITHSADINDYQFASIAPRLAEFGY</sequence>
<proteinExistence type="predicted"/>
<reference evidence="2 3" key="1">
    <citation type="submission" date="2018-07" db="EMBL/GenBank/DDBJ databases">
        <authorList>
            <consortium name="Pathogen Informatics"/>
        </authorList>
    </citation>
    <scope>NUCLEOTIDE SEQUENCE [LARGE SCALE GENOMIC DNA]</scope>
    <source>
        <strain evidence="2 3">4300STDY7045823</strain>
    </source>
</reference>
<dbReference type="Proteomes" id="UP000252694">
    <property type="component" value="Unassembled WGS sequence"/>
</dbReference>
<dbReference type="GO" id="GO:0003677">
    <property type="term" value="F:DNA binding"/>
    <property type="evidence" value="ECO:0007669"/>
    <property type="project" value="InterPro"/>
</dbReference>
<dbReference type="SUPFAM" id="SSF47413">
    <property type="entry name" value="lambda repressor-like DNA-binding domains"/>
    <property type="match status" value="1"/>
</dbReference>
<evidence type="ECO:0000313" key="1">
    <source>
        <dbReference type="EMBL" id="QNV22293.1"/>
    </source>
</evidence>
<name>A0A242TR62_ACIBA</name>
<gene>
    <name evidence="1" type="ORF">FQZ18_02690</name>
    <name evidence="2" type="ORF">SAMEA104305318_03984</name>
</gene>
<evidence type="ECO:0000313" key="4">
    <source>
        <dbReference type="Proteomes" id="UP000516419"/>
    </source>
</evidence>
<protein>
    <submittedName>
        <fullName evidence="2">Uncharacterized protein</fullName>
    </submittedName>
</protein>
<dbReference type="InterPro" id="IPR010982">
    <property type="entry name" value="Lambda_DNA-bd_dom_sf"/>
</dbReference>
<reference evidence="1 4" key="2">
    <citation type="submission" date="2020-09" db="EMBL/GenBank/DDBJ databases">
        <title>Carbapenem-Resistant Acinetobacter baumannii devoid of typical resistance factors.</title>
        <authorList>
            <person name="Hoffmann M."/>
            <person name="Luo Y."/>
            <person name="Strain E."/>
            <person name="Rand H."/>
            <person name="Javkar K.G."/>
        </authorList>
    </citation>
    <scope>NUCLEOTIDE SEQUENCE [LARGE SCALE GENOMIC DNA]</scope>
    <source>
        <strain evidence="1 4">CFSAN093705</strain>
    </source>
</reference>
<dbReference type="Gene3D" id="1.10.260.40">
    <property type="entry name" value="lambda repressor-like DNA-binding domains"/>
    <property type="match status" value="1"/>
</dbReference>
<dbReference type="EMBL" id="UFMQ01000040">
    <property type="protein sequence ID" value="SST33055.1"/>
    <property type="molecule type" value="Genomic_DNA"/>
</dbReference>
<dbReference type="EMBL" id="CP061525">
    <property type="protein sequence ID" value="QNV22293.1"/>
    <property type="molecule type" value="Genomic_DNA"/>
</dbReference>
<accession>A0A242TR62</accession>
<dbReference type="AlphaFoldDB" id="A0A242TR62"/>